<proteinExistence type="predicted"/>
<feature type="transmembrane region" description="Helical" evidence="6">
    <location>
        <begin position="139"/>
        <end position="162"/>
    </location>
</feature>
<feature type="transmembrane region" description="Helical" evidence="6">
    <location>
        <begin position="212"/>
        <end position="235"/>
    </location>
</feature>
<keyword evidence="3 6" id="KW-0812">Transmembrane</keyword>
<dbReference type="RefSeq" id="WP_209353750.1">
    <property type="nucleotide sequence ID" value="NZ_JAGIYZ010000026.1"/>
</dbReference>
<evidence type="ECO:0000256" key="5">
    <source>
        <dbReference type="ARBA" id="ARBA00023136"/>
    </source>
</evidence>
<feature type="transmembrane region" description="Helical" evidence="6">
    <location>
        <begin position="79"/>
        <end position="97"/>
    </location>
</feature>
<feature type="transmembrane region" description="Helical" evidence="6">
    <location>
        <begin position="247"/>
        <end position="266"/>
    </location>
</feature>
<sequence length="393" mass="40400">MSDARGLSDRTLVWGIAAMQVIGWGALYTPFPLLVAPMEAELGWSRVLLNAGFTAALLASGIAAVPAGRWLDRRGPRGLMSLGAAAAALLLVALALVRDPAAYIAIWVLIGLAQAACLWNSAMAVVVAEARDPTRTITAITFITGFTGTVFLPLADALIAAFGWRGALGALAALQAGAAVLTFAMLRQARVPPRGAAAPTGRPLRERIRERAFLGLALCFAAHAFIGTGLAAHLIPLLRERGWPEATVLLLAAAHGPAQVAARVLLYTLGRGVTMRAVGRFATGLVPLGMLCLALGPGSLVLTLGFVVLWAVADGLLAIVRAAGTAEILGREGYGTVTGALSAFAVLPRTVAPLVLALRWDGAGTYGPVPWLLVAVAAAVAGGFLVAARRPAG</sequence>
<evidence type="ECO:0000313" key="8">
    <source>
        <dbReference type="Proteomes" id="UP000680815"/>
    </source>
</evidence>
<comment type="subcellular location">
    <subcellularLocation>
        <location evidence="1">Membrane</location>
        <topology evidence="1">Multi-pass membrane protein</topology>
    </subcellularLocation>
</comment>
<comment type="caution">
    <text evidence="7">The sequence shown here is derived from an EMBL/GenBank/DDBJ whole genome shotgun (WGS) entry which is preliminary data.</text>
</comment>
<evidence type="ECO:0000256" key="1">
    <source>
        <dbReference type="ARBA" id="ARBA00004141"/>
    </source>
</evidence>
<dbReference type="InterPro" id="IPR052983">
    <property type="entry name" value="MFS_Riboflavin_Transporter"/>
</dbReference>
<evidence type="ECO:0000313" key="7">
    <source>
        <dbReference type="EMBL" id="MBP0466349.1"/>
    </source>
</evidence>
<feature type="transmembrane region" description="Helical" evidence="6">
    <location>
        <begin position="369"/>
        <end position="388"/>
    </location>
</feature>
<dbReference type="Proteomes" id="UP000680815">
    <property type="component" value="Unassembled WGS sequence"/>
</dbReference>
<feature type="transmembrane region" description="Helical" evidence="6">
    <location>
        <begin position="103"/>
        <end position="127"/>
    </location>
</feature>
<evidence type="ECO:0000256" key="2">
    <source>
        <dbReference type="ARBA" id="ARBA00022448"/>
    </source>
</evidence>
<evidence type="ECO:0000256" key="6">
    <source>
        <dbReference type="SAM" id="Phobius"/>
    </source>
</evidence>
<name>A0ABS4AYL5_9PROT</name>
<dbReference type="PANTHER" id="PTHR43385:SF1">
    <property type="entry name" value="RIBOFLAVIN TRANSPORTER RIBJ"/>
    <property type="match status" value="1"/>
</dbReference>
<dbReference type="SUPFAM" id="SSF103473">
    <property type="entry name" value="MFS general substrate transporter"/>
    <property type="match status" value="1"/>
</dbReference>
<dbReference type="InterPro" id="IPR036259">
    <property type="entry name" value="MFS_trans_sf"/>
</dbReference>
<feature type="transmembrane region" description="Helical" evidence="6">
    <location>
        <begin position="12"/>
        <end position="35"/>
    </location>
</feature>
<protein>
    <submittedName>
        <fullName evidence="7">MFS transporter</fullName>
    </submittedName>
</protein>
<feature type="transmembrane region" description="Helical" evidence="6">
    <location>
        <begin position="47"/>
        <end position="67"/>
    </location>
</feature>
<keyword evidence="4 6" id="KW-1133">Transmembrane helix</keyword>
<keyword evidence="5 6" id="KW-0472">Membrane</keyword>
<accession>A0ABS4AYL5</accession>
<dbReference type="Gene3D" id="1.20.1250.20">
    <property type="entry name" value="MFS general substrate transporter like domains"/>
    <property type="match status" value="1"/>
</dbReference>
<dbReference type="Pfam" id="PF07690">
    <property type="entry name" value="MFS_1"/>
    <property type="match status" value="1"/>
</dbReference>
<feature type="transmembrane region" description="Helical" evidence="6">
    <location>
        <begin position="168"/>
        <end position="186"/>
    </location>
</feature>
<reference evidence="7 8" key="1">
    <citation type="submission" date="2021-03" db="EMBL/GenBank/DDBJ databases">
        <authorList>
            <person name="So Y."/>
        </authorList>
    </citation>
    <scope>NUCLEOTIDE SEQUENCE [LARGE SCALE GENOMIC DNA]</scope>
    <source>
        <strain evidence="7 8">PWR1</strain>
    </source>
</reference>
<evidence type="ECO:0000256" key="3">
    <source>
        <dbReference type="ARBA" id="ARBA00022692"/>
    </source>
</evidence>
<evidence type="ECO:0000256" key="4">
    <source>
        <dbReference type="ARBA" id="ARBA00022989"/>
    </source>
</evidence>
<dbReference type="InterPro" id="IPR011701">
    <property type="entry name" value="MFS"/>
</dbReference>
<gene>
    <name evidence="7" type="ORF">J5Y09_20645</name>
</gene>
<keyword evidence="8" id="KW-1185">Reference proteome</keyword>
<dbReference type="EMBL" id="JAGIYZ010000026">
    <property type="protein sequence ID" value="MBP0466349.1"/>
    <property type="molecule type" value="Genomic_DNA"/>
</dbReference>
<dbReference type="PANTHER" id="PTHR43385">
    <property type="entry name" value="RIBOFLAVIN TRANSPORTER RIBJ"/>
    <property type="match status" value="1"/>
</dbReference>
<organism evidence="7 8">
    <name type="scientific">Roseomonas nitratireducens</name>
    <dbReference type="NCBI Taxonomy" id="2820810"/>
    <lineage>
        <taxon>Bacteria</taxon>
        <taxon>Pseudomonadati</taxon>
        <taxon>Pseudomonadota</taxon>
        <taxon>Alphaproteobacteria</taxon>
        <taxon>Acetobacterales</taxon>
        <taxon>Roseomonadaceae</taxon>
        <taxon>Roseomonas</taxon>
    </lineage>
</organism>
<keyword evidence="2" id="KW-0813">Transport</keyword>